<dbReference type="Pfam" id="PF00005">
    <property type="entry name" value="ABC_tran"/>
    <property type="match status" value="1"/>
</dbReference>
<keyword evidence="11" id="KW-1185">Reference proteome</keyword>
<dbReference type="Gene3D" id="1.20.1560.10">
    <property type="entry name" value="ABC transporter type 1, transmembrane domain"/>
    <property type="match status" value="1"/>
</dbReference>
<name>A0A1H9SRA6_9FIRM</name>
<dbReference type="GO" id="GO:0005524">
    <property type="term" value="F:ATP binding"/>
    <property type="evidence" value="ECO:0007669"/>
    <property type="project" value="UniProtKB-KW"/>
</dbReference>
<proteinExistence type="predicted"/>
<protein>
    <submittedName>
        <fullName evidence="10">ABC transporter</fullName>
    </submittedName>
</protein>
<dbReference type="InterPro" id="IPR036640">
    <property type="entry name" value="ABC1_TM_sf"/>
</dbReference>
<evidence type="ECO:0000256" key="7">
    <source>
        <dbReference type="SAM" id="Phobius"/>
    </source>
</evidence>
<dbReference type="PANTHER" id="PTHR43394">
    <property type="entry name" value="ATP-DEPENDENT PERMEASE MDL1, MITOCHONDRIAL"/>
    <property type="match status" value="1"/>
</dbReference>
<accession>A0A1H9SRA6</accession>
<evidence type="ECO:0000259" key="8">
    <source>
        <dbReference type="PROSITE" id="PS50893"/>
    </source>
</evidence>
<evidence type="ECO:0000256" key="6">
    <source>
        <dbReference type="ARBA" id="ARBA00023136"/>
    </source>
</evidence>
<dbReference type="Gene3D" id="3.40.50.300">
    <property type="entry name" value="P-loop containing nucleotide triphosphate hydrolases"/>
    <property type="match status" value="1"/>
</dbReference>
<sequence>MFNSYSFVVDILDNVIAIAMLAIGMNSIINGELTVGTLLLFISVEGYFVEPVVSFVRIQLSLQDSVVSFARLDDILNIENEEEEWNHTKEIRFKDGDIEFKNLCFEYNNKIVFENKTFFIKQGITTAIVGKSGCGKTTLAKLLVGFYKCNQGDIKVCGTSIYEMNLREIRNHIYYISQNSRLLYGTIKDNITLENDIDKKIYNNVCSMCQIDEIVESLDDGDNTMLGENGAQLSGGQRQKIILARGLLKNPDILIIDEGTSNIDEVSSKSIIKFIKEYRKNKTTIFILHNKELSNMCDSIIKLDGVRNEK</sequence>
<dbReference type="InterPro" id="IPR011527">
    <property type="entry name" value="ABC1_TM_dom"/>
</dbReference>
<dbReference type="GO" id="GO:0005886">
    <property type="term" value="C:plasma membrane"/>
    <property type="evidence" value="ECO:0007669"/>
    <property type="project" value="UniProtKB-SubCell"/>
</dbReference>
<evidence type="ECO:0000313" key="10">
    <source>
        <dbReference type="EMBL" id="SER86849.1"/>
    </source>
</evidence>
<evidence type="ECO:0000256" key="3">
    <source>
        <dbReference type="ARBA" id="ARBA00022741"/>
    </source>
</evidence>
<dbReference type="PROSITE" id="PS50893">
    <property type="entry name" value="ABC_TRANSPORTER_2"/>
    <property type="match status" value="1"/>
</dbReference>
<dbReference type="SUPFAM" id="SSF52540">
    <property type="entry name" value="P-loop containing nucleoside triphosphate hydrolases"/>
    <property type="match status" value="1"/>
</dbReference>
<dbReference type="CDD" id="cd03228">
    <property type="entry name" value="ABCC_MRP_Like"/>
    <property type="match status" value="1"/>
</dbReference>
<reference evidence="11" key="1">
    <citation type="submission" date="2016-10" db="EMBL/GenBank/DDBJ databases">
        <authorList>
            <person name="Varghese N."/>
            <person name="Submissions S."/>
        </authorList>
    </citation>
    <scope>NUCLEOTIDE SEQUENCE [LARGE SCALE GENOMIC DNA]</scope>
    <source>
        <strain evidence="11">S1b</strain>
    </source>
</reference>
<dbReference type="GO" id="GO:0016887">
    <property type="term" value="F:ATP hydrolysis activity"/>
    <property type="evidence" value="ECO:0007669"/>
    <property type="project" value="InterPro"/>
</dbReference>
<comment type="subcellular location">
    <subcellularLocation>
        <location evidence="1">Cell membrane</location>
        <topology evidence="1">Multi-pass membrane protein</topology>
    </subcellularLocation>
</comment>
<keyword evidence="4" id="KW-0067">ATP-binding</keyword>
<evidence type="ECO:0000256" key="5">
    <source>
        <dbReference type="ARBA" id="ARBA00022989"/>
    </source>
</evidence>
<feature type="domain" description="ABC transmembrane type-1" evidence="9">
    <location>
        <begin position="1"/>
        <end position="64"/>
    </location>
</feature>
<keyword evidence="3" id="KW-0547">Nucleotide-binding</keyword>
<dbReference type="PANTHER" id="PTHR43394:SF1">
    <property type="entry name" value="ATP-BINDING CASSETTE SUB-FAMILY B MEMBER 10, MITOCHONDRIAL"/>
    <property type="match status" value="1"/>
</dbReference>
<dbReference type="InterPro" id="IPR039421">
    <property type="entry name" value="Type_1_exporter"/>
</dbReference>
<dbReference type="AlphaFoldDB" id="A0A1H9SRA6"/>
<dbReference type="EMBL" id="FOGW01000012">
    <property type="protein sequence ID" value="SER86849.1"/>
    <property type="molecule type" value="Genomic_DNA"/>
</dbReference>
<evidence type="ECO:0000259" key="9">
    <source>
        <dbReference type="PROSITE" id="PS50929"/>
    </source>
</evidence>
<gene>
    <name evidence="10" type="ORF">SAMN02910429_01312</name>
</gene>
<evidence type="ECO:0000256" key="1">
    <source>
        <dbReference type="ARBA" id="ARBA00004651"/>
    </source>
</evidence>
<dbReference type="SUPFAM" id="SSF90123">
    <property type="entry name" value="ABC transporter transmembrane region"/>
    <property type="match status" value="1"/>
</dbReference>
<dbReference type="GO" id="GO:0015421">
    <property type="term" value="F:ABC-type oligopeptide transporter activity"/>
    <property type="evidence" value="ECO:0007669"/>
    <property type="project" value="TreeGrafter"/>
</dbReference>
<dbReference type="PROSITE" id="PS50929">
    <property type="entry name" value="ABC_TM1F"/>
    <property type="match status" value="1"/>
</dbReference>
<keyword evidence="6 7" id="KW-0472">Membrane</keyword>
<feature type="transmembrane region" description="Helical" evidence="7">
    <location>
        <begin position="7"/>
        <end position="29"/>
    </location>
</feature>
<dbReference type="PROSITE" id="PS00211">
    <property type="entry name" value="ABC_TRANSPORTER_1"/>
    <property type="match status" value="1"/>
</dbReference>
<keyword evidence="5 7" id="KW-1133">Transmembrane helix</keyword>
<dbReference type="SMART" id="SM00382">
    <property type="entry name" value="AAA"/>
    <property type="match status" value="1"/>
</dbReference>
<dbReference type="Proteomes" id="UP000182471">
    <property type="component" value="Unassembled WGS sequence"/>
</dbReference>
<dbReference type="RefSeq" id="WP_074730634.1">
    <property type="nucleotide sequence ID" value="NZ_FOGW01000012.1"/>
</dbReference>
<evidence type="ECO:0000256" key="4">
    <source>
        <dbReference type="ARBA" id="ARBA00022840"/>
    </source>
</evidence>
<dbReference type="InterPro" id="IPR003439">
    <property type="entry name" value="ABC_transporter-like_ATP-bd"/>
</dbReference>
<organism evidence="10 11">
    <name type="scientific">Lachnobacterium bovis</name>
    <dbReference type="NCBI Taxonomy" id="140626"/>
    <lineage>
        <taxon>Bacteria</taxon>
        <taxon>Bacillati</taxon>
        <taxon>Bacillota</taxon>
        <taxon>Clostridia</taxon>
        <taxon>Lachnospirales</taxon>
        <taxon>Lachnospiraceae</taxon>
        <taxon>Lachnobacterium</taxon>
    </lineage>
</organism>
<evidence type="ECO:0000313" key="11">
    <source>
        <dbReference type="Proteomes" id="UP000182471"/>
    </source>
</evidence>
<keyword evidence="2 7" id="KW-0812">Transmembrane</keyword>
<dbReference type="InterPro" id="IPR027417">
    <property type="entry name" value="P-loop_NTPase"/>
</dbReference>
<feature type="domain" description="ABC transporter" evidence="8">
    <location>
        <begin position="98"/>
        <end position="310"/>
    </location>
</feature>
<dbReference type="InterPro" id="IPR017871">
    <property type="entry name" value="ABC_transporter-like_CS"/>
</dbReference>
<dbReference type="InterPro" id="IPR003593">
    <property type="entry name" value="AAA+_ATPase"/>
</dbReference>
<evidence type="ECO:0000256" key="2">
    <source>
        <dbReference type="ARBA" id="ARBA00022692"/>
    </source>
</evidence>